<dbReference type="CDD" id="cd12148">
    <property type="entry name" value="fungal_TF_MHR"/>
    <property type="match status" value="1"/>
</dbReference>
<evidence type="ECO:0000256" key="2">
    <source>
        <dbReference type="ARBA" id="ARBA00022723"/>
    </source>
</evidence>
<comment type="subcellular location">
    <subcellularLocation>
        <location evidence="1">Nucleus</location>
    </subcellularLocation>
</comment>
<keyword evidence="7" id="KW-1185">Reference proteome</keyword>
<dbReference type="InterPro" id="IPR050815">
    <property type="entry name" value="TF_fung"/>
</dbReference>
<keyword evidence="3" id="KW-0805">Transcription regulation</keyword>
<dbReference type="AlphaFoldDB" id="A0A9P9HJM4"/>
<keyword evidence="5" id="KW-0539">Nucleus</keyword>
<dbReference type="PANTHER" id="PTHR47338:SF7">
    <property type="entry name" value="ZN(II)2CYS6 TRANSCRIPTION FACTOR (EUROFUNG)"/>
    <property type="match status" value="1"/>
</dbReference>
<evidence type="ECO:0000256" key="3">
    <source>
        <dbReference type="ARBA" id="ARBA00023015"/>
    </source>
</evidence>
<comment type="caution">
    <text evidence="6">The sequence shown here is derived from an EMBL/GenBank/DDBJ whole genome shotgun (WGS) entry which is preliminary data.</text>
</comment>
<evidence type="ECO:0000256" key="5">
    <source>
        <dbReference type="ARBA" id="ARBA00023242"/>
    </source>
</evidence>
<dbReference type="PANTHER" id="PTHR47338">
    <property type="entry name" value="ZN(II)2CYS6 TRANSCRIPTION FACTOR (EUROFUNG)-RELATED"/>
    <property type="match status" value="1"/>
</dbReference>
<organism evidence="6 7">
    <name type="scientific">Fusarium solani</name>
    <name type="common">Filamentous fungus</name>
    <dbReference type="NCBI Taxonomy" id="169388"/>
    <lineage>
        <taxon>Eukaryota</taxon>
        <taxon>Fungi</taxon>
        <taxon>Dikarya</taxon>
        <taxon>Ascomycota</taxon>
        <taxon>Pezizomycotina</taxon>
        <taxon>Sordariomycetes</taxon>
        <taxon>Hypocreomycetidae</taxon>
        <taxon>Hypocreales</taxon>
        <taxon>Nectriaceae</taxon>
        <taxon>Fusarium</taxon>
        <taxon>Fusarium solani species complex</taxon>
    </lineage>
</organism>
<dbReference type="GO" id="GO:0005634">
    <property type="term" value="C:nucleus"/>
    <property type="evidence" value="ECO:0007669"/>
    <property type="project" value="UniProtKB-SubCell"/>
</dbReference>
<dbReference type="OrthoDB" id="2563500at2759"/>
<keyword evidence="4" id="KW-0804">Transcription</keyword>
<gene>
    <name evidence="6" type="ORF">B0J15DRAFT_423640</name>
</gene>
<dbReference type="GO" id="GO:0046872">
    <property type="term" value="F:metal ion binding"/>
    <property type="evidence" value="ECO:0007669"/>
    <property type="project" value="UniProtKB-KW"/>
</dbReference>
<evidence type="ECO:0000313" key="6">
    <source>
        <dbReference type="EMBL" id="KAH7258785.1"/>
    </source>
</evidence>
<protein>
    <recommendedName>
        <fullName evidence="8">Transcription factor domain-containing protein</fullName>
    </recommendedName>
</protein>
<evidence type="ECO:0000256" key="4">
    <source>
        <dbReference type="ARBA" id="ARBA00023163"/>
    </source>
</evidence>
<name>A0A9P9HJM4_FUSSL</name>
<evidence type="ECO:0000313" key="7">
    <source>
        <dbReference type="Proteomes" id="UP000736672"/>
    </source>
</evidence>
<evidence type="ECO:0000256" key="1">
    <source>
        <dbReference type="ARBA" id="ARBA00004123"/>
    </source>
</evidence>
<evidence type="ECO:0008006" key="8">
    <source>
        <dbReference type="Google" id="ProtNLM"/>
    </source>
</evidence>
<reference evidence="6" key="1">
    <citation type="journal article" date="2021" name="Nat. Commun.">
        <title>Genetic determinants of endophytism in the Arabidopsis root mycobiome.</title>
        <authorList>
            <person name="Mesny F."/>
            <person name="Miyauchi S."/>
            <person name="Thiergart T."/>
            <person name="Pickel B."/>
            <person name="Atanasova L."/>
            <person name="Karlsson M."/>
            <person name="Huettel B."/>
            <person name="Barry K.W."/>
            <person name="Haridas S."/>
            <person name="Chen C."/>
            <person name="Bauer D."/>
            <person name="Andreopoulos W."/>
            <person name="Pangilinan J."/>
            <person name="LaButti K."/>
            <person name="Riley R."/>
            <person name="Lipzen A."/>
            <person name="Clum A."/>
            <person name="Drula E."/>
            <person name="Henrissat B."/>
            <person name="Kohler A."/>
            <person name="Grigoriev I.V."/>
            <person name="Martin F.M."/>
            <person name="Hacquard S."/>
        </authorList>
    </citation>
    <scope>NUCLEOTIDE SEQUENCE</scope>
    <source>
        <strain evidence="6">FSSC 5 MPI-SDFR-AT-0091</strain>
    </source>
</reference>
<accession>A0A9P9HJM4</accession>
<dbReference type="EMBL" id="JAGTJS010000009">
    <property type="protein sequence ID" value="KAH7258785.1"/>
    <property type="molecule type" value="Genomic_DNA"/>
</dbReference>
<dbReference type="GO" id="GO:0000981">
    <property type="term" value="F:DNA-binding transcription factor activity, RNA polymerase II-specific"/>
    <property type="evidence" value="ECO:0007669"/>
    <property type="project" value="InterPro"/>
</dbReference>
<sequence>MMQMMSLQTFDRTYTPNLASNARLSPLLSGEALRRVAWSTFFLDSIIDGGRYGFHVVDEKTYRLQLPCEQERFLGNENVVTEPLDNSANPQGILPDNLERAPLDMSAYLLRTAATRRRALHFAFRASHKEQTAEQLSVELDTLRVDIEELIAALPKRFHFNSDNMFVHRDRLITFLLLHVMRHNLFIILGRAGLMIYQCDPSKMDLIPQVRQNRISHALPIAGLVSEGLKAGIKFDPQIGVHSYVALESDEHQLVGQDVAEYDFRDFGWAKVERLRRGASSSTNMARDEALLEYKAGKEAAIISAVPSPRLDAMDVSHSINQASGSHPIATGLPGLTELPEMQPMGESFDEMPHQSRWGLPEMDSSNQGLLLDWVWLLGGESAYQTY</sequence>
<dbReference type="Proteomes" id="UP000736672">
    <property type="component" value="Unassembled WGS sequence"/>
</dbReference>
<keyword evidence="2" id="KW-0479">Metal-binding</keyword>
<proteinExistence type="predicted"/>